<dbReference type="EMBL" id="QGSV01000392">
    <property type="protein sequence ID" value="PWU43750.1"/>
    <property type="molecule type" value="Genomic_DNA"/>
</dbReference>
<organism evidence="5 6">
    <name type="scientific">Micromonospora globispora</name>
    <dbReference type="NCBI Taxonomy" id="1450148"/>
    <lineage>
        <taxon>Bacteria</taxon>
        <taxon>Bacillati</taxon>
        <taxon>Actinomycetota</taxon>
        <taxon>Actinomycetes</taxon>
        <taxon>Micromonosporales</taxon>
        <taxon>Micromonosporaceae</taxon>
        <taxon>Micromonospora</taxon>
    </lineage>
</organism>
<comment type="caution">
    <text evidence="5">The sequence shown here is derived from an EMBL/GenBank/DDBJ whole genome shotgun (WGS) entry which is preliminary data.</text>
</comment>
<evidence type="ECO:0000313" key="6">
    <source>
        <dbReference type="Proteomes" id="UP000245683"/>
    </source>
</evidence>
<dbReference type="Gene3D" id="1.10.10.10">
    <property type="entry name" value="Winged helix-like DNA-binding domain superfamily/Winged helix DNA-binding domain"/>
    <property type="match status" value="1"/>
</dbReference>
<dbReference type="InterPro" id="IPR011991">
    <property type="entry name" value="ArsR-like_HTH"/>
</dbReference>
<dbReference type="AlphaFoldDB" id="A0A317JTP8"/>
<dbReference type="CDD" id="cd00090">
    <property type="entry name" value="HTH_ARSR"/>
    <property type="match status" value="1"/>
</dbReference>
<dbReference type="SMART" id="SM00418">
    <property type="entry name" value="HTH_ARSR"/>
    <property type="match status" value="1"/>
</dbReference>
<evidence type="ECO:0000256" key="2">
    <source>
        <dbReference type="ARBA" id="ARBA00023125"/>
    </source>
</evidence>
<dbReference type="InterPro" id="IPR051081">
    <property type="entry name" value="HTH_MetalResp_TranReg"/>
</dbReference>
<evidence type="ECO:0000256" key="1">
    <source>
        <dbReference type="ARBA" id="ARBA00023015"/>
    </source>
</evidence>
<dbReference type="InterPro" id="IPR001845">
    <property type="entry name" value="HTH_ArsR_DNA-bd_dom"/>
</dbReference>
<dbReference type="NCBIfam" id="NF033788">
    <property type="entry name" value="HTH_metalloreg"/>
    <property type="match status" value="1"/>
</dbReference>
<dbReference type="OrthoDB" id="3630048at2"/>
<dbReference type="InterPro" id="IPR036388">
    <property type="entry name" value="WH-like_DNA-bd_sf"/>
</dbReference>
<reference evidence="6" key="1">
    <citation type="submission" date="2018-05" db="EMBL/GenBank/DDBJ databases">
        <title>Micromonospora globispora sp. nov. and Micromonospora rugosa sp. nov., isolated from marine sediment.</title>
        <authorList>
            <person name="Carro L."/>
            <person name="Aysel V."/>
            <person name="Cetin D."/>
            <person name="Igual J.M."/>
            <person name="Klenk H.-P."/>
            <person name="Trujillo M.E."/>
            <person name="Sahin N."/>
        </authorList>
    </citation>
    <scope>NUCLEOTIDE SEQUENCE [LARGE SCALE GENOMIC DNA]</scope>
    <source>
        <strain evidence="6">S2904</strain>
    </source>
</reference>
<dbReference type="GO" id="GO:0003700">
    <property type="term" value="F:DNA-binding transcription factor activity"/>
    <property type="evidence" value="ECO:0007669"/>
    <property type="project" value="InterPro"/>
</dbReference>
<dbReference type="SUPFAM" id="SSF46785">
    <property type="entry name" value="Winged helix' DNA-binding domain"/>
    <property type="match status" value="1"/>
</dbReference>
<keyword evidence="6" id="KW-1185">Reference proteome</keyword>
<dbReference type="PANTHER" id="PTHR33154:SF33">
    <property type="entry name" value="TRANSCRIPTIONAL REPRESSOR SDPR"/>
    <property type="match status" value="1"/>
</dbReference>
<dbReference type="GO" id="GO:0003677">
    <property type="term" value="F:DNA binding"/>
    <property type="evidence" value="ECO:0007669"/>
    <property type="project" value="UniProtKB-KW"/>
</dbReference>
<name>A0A317JTP8_9ACTN</name>
<proteinExistence type="predicted"/>
<dbReference type="PROSITE" id="PS50987">
    <property type="entry name" value="HTH_ARSR_2"/>
    <property type="match status" value="1"/>
</dbReference>
<accession>A0A317JTP8</accession>
<dbReference type="PRINTS" id="PR00778">
    <property type="entry name" value="HTHARSR"/>
</dbReference>
<keyword evidence="2" id="KW-0238">DNA-binding</keyword>
<dbReference type="RefSeq" id="WP_109947791.1">
    <property type="nucleotide sequence ID" value="NZ_QGGF01000364.1"/>
</dbReference>
<dbReference type="Proteomes" id="UP000245683">
    <property type="component" value="Unassembled WGS sequence"/>
</dbReference>
<sequence length="115" mass="12671">MTAQSDAAGEVLAALADPTRRLILDTLAKHGEATGTTLANELPVTRQAIVQHLSVLDRVGLVASRKDGRERWYAVRPRQLLDTARWMNQVAAQWNARLTTIKRLAEGVDGEFPGR</sequence>
<gene>
    <name evidence="5" type="ORF">DLJ46_29480</name>
</gene>
<feature type="domain" description="HTH arsR-type" evidence="4">
    <location>
        <begin position="1"/>
        <end position="95"/>
    </location>
</feature>
<keyword evidence="1" id="KW-0805">Transcription regulation</keyword>
<evidence type="ECO:0000313" key="5">
    <source>
        <dbReference type="EMBL" id="PWU43750.1"/>
    </source>
</evidence>
<protein>
    <submittedName>
        <fullName evidence="5">Transcriptional regulator</fullName>
    </submittedName>
</protein>
<dbReference type="InterPro" id="IPR036390">
    <property type="entry name" value="WH_DNA-bd_sf"/>
</dbReference>
<dbReference type="PANTHER" id="PTHR33154">
    <property type="entry name" value="TRANSCRIPTIONAL REGULATOR, ARSR FAMILY"/>
    <property type="match status" value="1"/>
</dbReference>
<keyword evidence="3" id="KW-0804">Transcription</keyword>
<evidence type="ECO:0000256" key="3">
    <source>
        <dbReference type="ARBA" id="ARBA00023163"/>
    </source>
</evidence>
<evidence type="ECO:0000259" key="4">
    <source>
        <dbReference type="PROSITE" id="PS50987"/>
    </source>
</evidence>
<dbReference type="Pfam" id="PF12840">
    <property type="entry name" value="HTH_20"/>
    <property type="match status" value="1"/>
</dbReference>